<evidence type="ECO:0000313" key="1">
    <source>
        <dbReference type="EMBL" id="PCS03053.1"/>
    </source>
</evidence>
<evidence type="ECO:0008006" key="3">
    <source>
        <dbReference type="Google" id="ProtNLM"/>
    </source>
</evidence>
<accession>A0ABX4I891</accession>
<name>A0ABX4I891_9LACT</name>
<comment type="caution">
    <text evidence="1">The sequence shown here is derived from an EMBL/GenBank/DDBJ whole genome shotgun (WGS) entry which is preliminary data.</text>
</comment>
<keyword evidence="2" id="KW-1185">Reference proteome</keyword>
<proteinExistence type="predicted"/>
<protein>
    <recommendedName>
        <fullName evidence="3">Bacteriocin-type signal sequence-containing protein</fullName>
    </recommendedName>
</protein>
<organism evidence="1 2">
    <name type="scientific">Pseudolactococcus chungangensis CAU 28 = DSM 22330</name>
    <dbReference type="NCBI Taxonomy" id="1122154"/>
    <lineage>
        <taxon>Bacteria</taxon>
        <taxon>Bacillati</taxon>
        <taxon>Bacillota</taxon>
        <taxon>Bacilli</taxon>
        <taxon>Lactobacillales</taxon>
        <taxon>Streptococcaceae</taxon>
        <taxon>Pseudolactococcus</taxon>
    </lineage>
</organism>
<reference evidence="1 2" key="1">
    <citation type="submission" date="2014-12" db="EMBL/GenBank/DDBJ databases">
        <title>Draft genome sequences of 10 type strains of Lactococcus.</title>
        <authorList>
            <person name="Sun Z."/>
            <person name="Zhong Z."/>
            <person name="Liu W."/>
            <person name="Zhang W."/>
            <person name="Zhang H."/>
        </authorList>
    </citation>
    <scope>NUCLEOTIDE SEQUENCE [LARGE SCALE GENOMIC DNA]</scope>
    <source>
        <strain evidence="1 2">DSM 22330</strain>
    </source>
</reference>
<dbReference type="EMBL" id="JXJT01000011">
    <property type="protein sequence ID" value="PCS03053.1"/>
    <property type="molecule type" value="Genomic_DNA"/>
</dbReference>
<sequence>MDKKIKVFKQLDNFLEMCERDLANIQGGRKCFVLIPFSSLFQVIK</sequence>
<evidence type="ECO:0000313" key="2">
    <source>
        <dbReference type="Proteomes" id="UP000218979"/>
    </source>
</evidence>
<dbReference type="Proteomes" id="UP000218979">
    <property type="component" value="Unassembled WGS sequence"/>
</dbReference>
<gene>
    <name evidence="1" type="ORF">RR45_GL000342</name>
</gene>